<dbReference type="OrthoDB" id="420076at2759"/>
<gene>
    <name evidence="6" type="ORF">AGERDE_LOCUS1267</name>
</gene>
<dbReference type="InterPro" id="IPR036457">
    <property type="entry name" value="PPM-type-like_dom_sf"/>
</dbReference>
<evidence type="ECO:0000313" key="7">
    <source>
        <dbReference type="Proteomes" id="UP000789831"/>
    </source>
</evidence>
<dbReference type="InterPro" id="IPR035987">
    <property type="entry name" value="Ribosomal_uS8_sf"/>
</dbReference>
<dbReference type="GO" id="GO:0003735">
    <property type="term" value="F:structural constituent of ribosome"/>
    <property type="evidence" value="ECO:0007669"/>
    <property type="project" value="InterPro"/>
</dbReference>
<dbReference type="AlphaFoldDB" id="A0A9N8YSL8"/>
<dbReference type="SMART" id="SM00332">
    <property type="entry name" value="PP2Cc"/>
    <property type="match status" value="1"/>
</dbReference>
<dbReference type="Pfam" id="PF00410">
    <property type="entry name" value="Ribosomal_S8"/>
    <property type="match status" value="1"/>
</dbReference>
<dbReference type="Gene3D" id="3.30.1370.30">
    <property type="match status" value="1"/>
</dbReference>
<dbReference type="GO" id="GO:1990904">
    <property type="term" value="C:ribonucleoprotein complex"/>
    <property type="evidence" value="ECO:0007669"/>
    <property type="project" value="UniProtKB-KW"/>
</dbReference>
<dbReference type="InterPro" id="IPR001932">
    <property type="entry name" value="PPM-type_phosphatase-like_dom"/>
</dbReference>
<keyword evidence="2 4" id="KW-0689">Ribosomal protein</keyword>
<protein>
    <submittedName>
        <fullName evidence="6">10279_t:CDS:1</fullName>
    </submittedName>
</protein>
<dbReference type="Pfam" id="PF00481">
    <property type="entry name" value="PP2C"/>
    <property type="match status" value="1"/>
</dbReference>
<comment type="caution">
    <text evidence="6">The sequence shown here is derived from an EMBL/GenBank/DDBJ whole genome shotgun (WGS) entry which is preliminary data.</text>
</comment>
<dbReference type="InterPro" id="IPR047863">
    <property type="entry name" value="Ribosomal_uS8_CS"/>
</dbReference>
<dbReference type="PROSITE" id="PS51746">
    <property type="entry name" value="PPM_2"/>
    <property type="match status" value="1"/>
</dbReference>
<dbReference type="PANTHER" id="PTHR11758">
    <property type="entry name" value="40S RIBOSOMAL PROTEIN S15A"/>
    <property type="match status" value="1"/>
</dbReference>
<evidence type="ECO:0000256" key="4">
    <source>
        <dbReference type="RuleBase" id="RU003660"/>
    </source>
</evidence>
<proteinExistence type="inferred from homology"/>
<dbReference type="InterPro" id="IPR000630">
    <property type="entry name" value="Ribosomal_uS8"/>
</dbReference>
<organism evidence="6 7">
    <name type="scientific">Ambispora gerdemannii</name>
    <dbReference type="NCBI Taxonomy" id="144530"/>
    <lineage>
        <taxon>Eukaryota</taxon>
        <taxon>Fungi</taxon>
        <taxon>Fungi incertae sedis</taxon>
        <taxon>Mucoromycota</taxon>
        <taxon>Glomeromycotina</taxon>
        <taxon>Glomeromycetes</taxon>
        <taxon>Archaeosporales</taxon>
        <taxon>Ambisporaceae</taxon>
        <taxon>Ambispora</taxon>
    </lineage>
</organism>
<dbReference type="Gene3D" id="3.60.40.10">
    <property type="entry name" value="PPM-type phosphatase domain"/>
    <property type="match status" value="1"/>
</dbReference>
<reference evidence="6" key="1">
    <citation type="submission" date="2021-06" db="EMBL/GenBank/DDBJ databases">
        <authorList>
            <person name="Kallberg Y."/>
            <person name="Tangrot J."/>
            <person name="Rosling A."/>
        </authorList>
    </citation>
    <scope>NUCLEOTIDE SEQUENCE</scope>
    <source>
        <strain evidence="6">MT106</strain>
    </source>
</reference>
<dbReference type="SUPFAM" id="SSF56047">
    <property type="entry name" value="Ribosomal protein S8"/>
    <property type="match status" value="1"/>
</dbReference>
<keyword evidence="7" id="KW-1185">Reference proteome</keyword>
<dbReference type="CDD" id="cd00143">
    <property type="entry name" value="PP2Cc"/>
    <property type="match status" value="1"/>
</dbReference>
<dbReference type="GO" id="GO:0006412">
    <property type="term" value="P:translation"/>
    <property type="evidence" value="ECO:0007669"/>
    <property type="project" value="InterPro"/>
</dbReference>
<comment type="similarity">
    <text evidence="1 4">Belongs to the universal ribosomal protein uS8 family.</text>
</comment>
<dbReference type="SUPFAM" id="SSF81606">
    <property type="entry name" value="PP2C-like"/>
    <property type="match status" value="1"/>
</dbReference>
<evidence type="ECO:0000256" key="1">
    <source>
        <dbReference type="ARBA" id="ARBA00006471"/>
    </source>
</evidence>
<dbReference type="PROSITE" id="PS00053">
    <property type="entry name" value="RIBOSOMAL_S8"/>
    <property type="match status" value="1"/>
</dbReference>
<dbReference type="Gene3D" id="3.30.1490.10">
    <property type="match status" value="1"/>
</dbReference>
<dbReference type="NCBIfam" id="NF003115">
    <property type="entry name" value="PRK04034.1"/>
    <property type="match status" value="1"/>
</dbReference>
<evidence type="ECO:0000259" key="5">
    <source>
        <dbReference type="PROSITE" id="PS51746"/>
    </source>
</evidence>
<dbReference type="GO" id="GO:0005840">
    <property type="term" value="C:ribosome"/>
    <property type="evidence" value="ECO:0007669"/>
    <property type="project" value="UniProtKB-KW"/>
</dbReference>
<dbReference type="FunFam" id="3.30.1490.10:FF:000002">
    <property type="entry name" value="40S ribosomal protein S15a"/>
    <property type="match status" value="1"/>
</dbReference>
<dbReference type="FunFam" id="3.30.1370.30:FF:000001">
    <property type="entry name" value="40S ribosomal protein S15a"/>
    <property type="match status" value="1"/>
</dbReference>
<evidence type="ECO:0000313" key="6">
    <source>
        <dbReference type="EMBL" id="CAG8443814.1"/>
    </source>
</evidence>
<feature type="domain" description="PPM-type phosphatase" evidence="5">
    <location>
        <begin position="292"/>
        <end position="598"/>
    </location>
</feature>
<keyword evidence="3 4" id="KW-0687">Ribonucleoprotein</keyword>
<sequence>MVKISVLNDALNNIVNAEKRGKRQVLIRPSSKVVVKFLLVMQKHGYIGEFEEIDDHRSGKIVIQLNGRLNKCGVISPRFNIKLEDVEKWVNNLLPSRQFGFLVLTTSSGIIDHHEARRKHTGGKILGIVFVPVRRKAMYSIATANAISSTASQKSSMLLRRNLNTVCTKIPRQTQRYVSRTTNVALSPLFVVRYIRPRLKSSFSKPVDNELNADNLKRTNGVNKVLGAIALGGVGASIYFYLHAKEYEEDRSKERKLVILSPTEATAMLRKNQFTRILQNKSKNGVVWRYDTNQVASNYPIEDAKCEMIYNTNEGDKLFFGVFDGHSGWNCSQYISKHLIPFVKQQLDIAYANLGDNRKNIDESQLVGNTIQNAFLRLDYEIVFRSIEKLINTLKDVKAKASGIMLEEGVLNAIAGSCAIMAYIDAGTKDLYIASTGDSRAIVGFKDLETGEWKATPLSEDMTGRNENEVKRIQAEHPDEANIISYGRVFGGLEPTRAFGGERNKTPPYVTARPEITHHKISKSDKFLVLATDGLWERLSNDEVAKLVGGFLDGKPIQLSTSDDNGGAAQEMLCSLLSLPSPMARRYRDDITVTVVFFGEGNP</sequence>
<dbReference type="Proteomes" id="UP000789831">
    <property type="component" value="Unassembled WGS sequence"/>
</dbReference>
<accession>A0A9N8YSL8</accession>
<evidence type="ECO:0000256" key="3">
    <source>
        <dbReference type="ARBA" id="ARBA00023274"/>
    </source>
</evidence>
<name>A0A9N8YSL8_9GLOM</name>
<evidence type="ECO:0000256" key="2">
    <source>
        <dbReference type="ARBA" id="ARBA00022980"/>
    </source>
</evidence>
<dbReference type="EMBL" id="CAJVPL010000083">
    <property type="protein sequence ID" value="CAG8443814.1"/>
    <property type="molecule type" value="Genomic_DNA"/>
</dbReference>